<evidence type="ECO:0000313" key="2">
    <source>
        <dbReference type="EMBL" id="TKV74132.1"/>
    </source>
</evidence>
<dbReference type="PANTHER" id="PTHR33546:SF1">
    <property type="entry name" value="LARGE, MULTIFUNCTIONAL SECRETED PROTEIN"/>
    <property type="match status" value="1"/>
</dbReference>
<protein>
    <submittedName>
        <fullName evidence="2">Sorbosone dehydrogenase family protein</fullName>
    </submittedName>
</protein>
<dbReference type="Proteomes" id="UP000305095">
    <property type="component" value="Unassembled WGS sequence"/>
</dbReference>
<comment type="caution">
    <text evidence="2">The sequence shown here is derived from an EMBL/GenBank/DDBJ whole genome shotgun (WGS) entry which is preliminary data.</text>
</comment>
<sequence length="447" mass="48204">MRIDLTHTSPGKLAVALMAALCVAGCSKETAPDPKTQIGARPDLPALEQYLMPPMHVASVVGWKQGEKPKVPDTLQINALATGLQHPRSLYVLPNGDILVVESKAPGTEPIKRPKDFIMKWVESWATSGGDTGESNRITLLRDADGDGKPETQSVFLDHLHSPFGVALVGNDLYVANTDAIVRYPYHEGDTKITGPGQTLTQLPGGPIDHHWTKSLVASPDGALLYVGVGSNSNITENGIEAEKNRAAILEVDRVTGRSRIFASGLRNPNGLTFEPQSHALWTVVNERDEIGPNLVPDYLTSVKDGGFYGWPYSYFGKNVDPRVQPPRPDLVAKATVPDYALSSHVAPLGLAFYTDDKLPSPYRGGAFIGEHGSWNRPQLNGYKVVYVPFADGHPNGPAQDVVTGFLSDDKKSRGRPVGLTIDKSGALLIADDVGNKVWRVTASGRL</sequence>
<accession>A0A4U6RL67</accession>
<organism evidence="2 3">
    <name type="scientific">Bradyrhizobium elkanii</name>
    <dbReference type="NCBI Taxonomy" id="29448"/>
    <lineage>
        <taxon>Bacteria</taxon>
        <taxon>Pseudomonadati</taxon>
        <taxon>Pseudomonadota</taxon>
        <taxon>Alphaproteobacteria</taxon>
        <taxon>Hyphomicrobiales</taxon>
        <taxon>Nitrobacteraceae</taxon>
        <taxon>Bradyrhizobium</taxon>
    </lineage>
</organism>
<evidence type="ECO:0000259" key="1">
    <source>
        <dbReference type="Pfam" id="PF22807"/>
    </source>
</evidence>
<dbReference type="SUPFAM" id="SSF50952">
    <property type="entry name" value="Soluble quinoprotein glucose dehydrogenase"/>
    <property type="match status" value="1"/>
</dbReference>
<reference evidence="2 3" key="1">
    <citation type="submission" date="2019-05" db="EMBL/GenBank/DDBJ databases">
        <title>Draft Genome of Bradyrhizobium elkanii strain SEMIA 938, Used in Commercial Inoculants for Lupinus spp. in Brazil.</title>
        <authorList>
            <person name="Hungria M."/>
            <person name="Delamuta J.R.M."/>
            <person name="Ribeiro R.A."/>
            <person name="Nogueira M.A."/>
        </authorList>
    </citation>
    <scope>NUCLEOTIDE SEQUENCE [LARGE SCALE GENOMIC DNA]</scope>
    <source>
        <strain evidence="2 3">Semia 938</strain>
    </source>
</reference>
<proteinExistence type="predicted"/>
<dbReference type="EMBL" id="SZZP01000027">
    <property type="protein sequence ID" value="TKV74132.1"/>
    <property type="molecule type" value="Genomic_DNA"/>
</dbReference>
<dbReference type="AlphaFoldDB" id="A0A4U6RL67"/>
<name>A0A4U6RL67_BRAEL</name>
<gene>
    <name evidence="2" type="ORF">FDV58_33505</name>
</gene>
<dbReference type="InterPro" id="IPR011042">
    <property type="entry name" value="6-blade_b-propeller_TolB-like"/>
</dbReference>
<dbReference type="PANTHER" id="PTHR33546">
    <property type="entry name" value="LARGE, MULTIFUNCTIONAL SECRETED PROTEIN-RELATED"/>
    <property type="match status" value="1"/>
</dbReference>
<dbReference type="InterPro" id="IPR011041">
    <property type="entry name" value="Quinoprot_gluc/sorb_DH_b-prop"/>
</dbReference>
<feature type="domain" description="Pyrroloquinoline quinone-dependent pyranose dehydrogenase beta-propeller" evidence="1">
    <location>
        <begin position="335"/>
        <end position="442"/>
    </location>
</feature>
<feature type="domain" description="Pyrroloquinoline quinone-dependent pyranose dehydrogenase beta-propeller" evidence="1">
    <location>
        <begin position="164"/>
        <end position="291"/>
    </location>
</feature>
<evidence type="ECO:0000313" key="3">
    <source>
        <dbReference type="Proteomes" id="UP000305095"/>
    </source>
</evidence>
<dbReference type="Pfam" id="PF22807">
    <property type="entry name" value="TrAA12"/>
    <property type="match status" value="2"/>
</dbReference>
<dbReference type="Gene3D" id="2.120.10.30">
    <property type="entry name" value="TolB, C-terminal domain"/>
    <property type="match status" value="1"/>
</dbReference>
<dbReference type="InterPro" id="IPR054539">
    <property type="entry name" value="Beta-prop_PDH"/>
</dbReference>